<reference evidence="5 6" key="1">
    <citation type="journal article" date="2024" name="Science">
        <title>Giant polyketide synthase enzymes in the biosynthesis of giant marine polyether toxins.</title>
        <authorList>
            <person name="Fallon T.R."/>
            <person name="Shende V.V."/>
            <person name="Wierzbicki I.H."/>
            <person name="Pendleton A.L."/>
            <person name="Watervoot N.F."/>
            <person name="Auber R.P."/>
            <person name="Gonzalez D.J."/>
            <person name="Wisecaver J.H."/>
            <person name="Moore B.S."/>
        </authorList>
    </citation>
    <scope>NUCLEOTIDE SEQUENCE [LARGE SCALE GENOMIC DNA]</scope>
    <source>
        <strain evidence="5 6">12B1</strain>
    </source>
</reference>
<dbReference type="GO" id="GO:0004672">
    <property type="term" value="F:protein kinase activity"/>
    <property type="evidence" value="ECO:0007669"/>
    <property type="project" value="InterPro"/>
</dbReference>
<dbReference type="SMART" id="SM00220">
    <property type="entry name" value="S_TKc"/>
    <property type="match status" value="1"/>
</dbReference>
<evidence type="ECO:0000259" key="4">
    <source>
        <dbReference type="PROSITE" id="PS50011"/>
    </source>
</evidence>
<dbReference type="InterPro" id="IPR035983">
    <property type="entry name" value="Hect_E3_ubiquitin_ligase"/>
</dbReference>
<dbReference type="InterPro" id="IPR002110">
    <property type="entry name" value="Ankyrin_rpt"/>
</dbReference>
<dbReference type="PANTHER" id="PTHR24171">
    <property type="entry name" value="ANKYRIN REPEAT DOMAIN-CONTAINING PROTEIN 39-RELATED"/>
    <property type="match status" value="1"/>
</dbReference>
<dbReference type="InterPro" id="IPR011009">
    <property type="entry name" value="Kinase-like_dom_sf"/>
</dbReference>
<dbReference type="InterPro" id="IPR000719">
    <property type="entry name" value="Prot_kinase_dom"/>
</dbReference>
<evidence type="ECO:0000313" key="6">
    <source>
        <dbReference type="Proteomes" id="UP001515480"/>
    </source>
</evidence>
<keyword evidence="1" id="KW-0677">Repeat</keyword>
<accession>A0AB34K454</accession>
<dbReference type="SUPFAM" id="SSF56112">
    <property type="entry name" value="Protein kinase-like (PK-like)"/>
    <property type="match status" value="1"/>
</dbReference>
<dbReference type="SMART" id="SM00248">
    <property type="entry name" value="ANK"/>
    <property type="match status" value="5"/>
</dbReference>
<keyword evidence="2 3" id="KW-0040">ANK repeat</keyword>
<dbReference type="Pfam" id="PF12796">
    <property type="entry name" value="Ank_2"/>
    <property type="match status" value="1"/>
</dbReference>
<dbReference type="AlphaFoldDB" id="A0AB34K454"/>
<dbReference type="PROSITE" id="PS50088">
    <property type="entry name" value="ANK_REPEAT"/>
    <property type="match status" value="3"/>
</dbReference>
<keyword evidence="6" id="KW-1185">Reference proteome</keyword>
<evidence type="ECO:0000313" key="5">
    <source>
        <dbReference type="EMBL" id="KAL1527169.1"/>
    </source>
</evidence>
<dbReference type="PROSITE" id="PS50011">
    <property type="entry name" value="PROTEIN_KINASE_DOM"/>
    <property type="match status" value="1"/>
</dbReference>
<protein>
    <recommendedName>
        <fullName evidence="4">Protein kinase domain-containing protein</fullName>
    </recommendedName>
</protein>
<feature type="repeat" description="ANK" evidence="3">
    <location>
        <begin position="153"/>
        <end position="185"/>
    </location>
</feature>
<dbReference type="Proteomes" id="UP001515480">
    <property type="component" value="Unassembled WGS sequence"/>
</dbReference>
<gene>
    <name evidence="5" type="ORF">AB1Y20_015849</name>
</gene>
<evidence type="ECO:0000256" key="1">
    <source>
        <dbReference type="ARBA" id="ARBA00022737"/>
    </source>
</evidence>
<sequence>MNSLFSFSGADASLAETHAAYSAAIREKNAERLAALFHASPPRAATLNHVPDAPSLPLLLLAAMHDADGCVDVLLAAKADPNVADAAGTTACYIAARNDASRTLARLLAAGADANKPRASGATPLYVASQNDARAAVRALLQGGAAADAAKEGGFTPLHIATLRNRKECVSALLHARADVNRPYAVADRFTPLMLAAHCNFVEVLGVLVGAGAELGSRDAQGRTAHDIATALGHEMVRTMLDVRIERQQRDTQMALQEDTLQELRHLTPVQADLEVESSRIEALQMQAAQFRSQESIFADASELQSACLLIAQNVLPAERMATELSDMDAETAKMEVQVEAARSSLEKAQAALRASPTDPSIIYERDAARGIYMESLTALKAQYEERQSRGARYAAASEKVAAAVGGRAAAEAEAREEPGLVEALTSSLPVLKTIIRDIGDANRKTVEAMDALAAAMARELALMEQVRTPLARAKGACHAAIRGGAHKLLADKPREDLAQVALLLGDVRAREQKMERAQMLLLEANRGLSAIEETANEEVRIADELDEVQLALNKAMRHGDAAETQHLEGRKEMLKASLASLHDRNAQVRKALSDPLLAEAFPETKRLHDLKTGAGRVPPGGVDPTARFHSYELSTELSRSAGRRVLLARPRPQGSDVVLTELQMARSDAFLATQLAVAALNSPLLLAPTKLVYDPSFPSQTYAIEPLSDWYLSGSSSLAEWVQQARGRADALTQPPAGDPPRPPLLASKLAPLFIAVSTLHRHGILHGALSPEAVRVRPDGSLALGCTGFRTSATMGPYDAPEVFHDPSAHRAAPLAADAWSLGAVLLELLTGVTPRWNQMMNYLEDAVLSRPLLPPEVLGDDALGVAWKLTLALTERDPRKRLTVHAALQSPVFDALRPKDALSVLAPRCRPAQLTATRVARSDTPAWLSAAEGELEGNLAPQELELEDGREEALPLAVAQASSAMREPLRVHVTSDGDSAQLVDLTLSVAAELELEDTLLLVNASGEERPAAELLGRFFTAAASPASGLLAAEEGGATLLPLTGPATDESKAKARTFGRLLGYAACHAIAVPLPLSAAFFYFLTAEADLSEDVGVFSLAEGQLELSDGVKGEAALRVARHLLVGRRREHLAAIRDGVHAILSGADLSLLKPSELALRLLGWEPQPDGIECSFEEDDWEDADLLAAYSCWLSEWTAALPPAGRCALRMLLKGTAMPPAGHFAPLRTSVICSPGPAVHFLPETEQLYVPMACSADEFTRHMDAALA</sequence>
<evidence type="ECO:0000256" key="3">
    <source>
        <dbReference type="PROSITE-ProRule" id="PRU00023"/>
    </source>
</evidence>
<feature type="repeat" description="ANK" evidence="3">
    <location>
        <begin position="188"/>
        <end position="220"/>
    </location>
</feature>
<name>A0AB34K454_PRYPA</name>
<dbReference type="EMBL" id="JBGBPQ010000003">
    <property type="protein sequence ID" value="KAL1527169.1"/>
    <property type="molecule type" value="Genomic_DNA"/>
</dbReference>
<dbReference type="GO" id="GO:0005524">
    <property type="term" value="F:ATP binding"/>
    <property type="evidence" value="ECO:0007669"/>
    <property type="project" value="InterPro"/>
</dbReference>
<dbReference type="PROSITE" id="PS50297">
    <property type="entry name" value="ANK_REP_REGION"/>
    <property type="match status" value="2"/>
</dbReference>
<comment type="caution">
    <text evidence="5">The sequence shown here is derived from an EMBL/GenBank/DDBJ whole genome shotgun (WGS) entry which is preliminary data.</text>
</comment>
<evidence type="ECO:0000256" key="2">
    <source>
        <dbReference type="ARBA" id="ARBA00023043"/>
    </source>
</evidence>
<dbReference type="Gene3D" id="1.25.40.20">
    <property type="entry name" value="Ankyrin repeat-containing domain"/>
    <property type="match status" value="2"/>
</dbReference>
<dbReference type="GO" id="GO:0004842">
    <property type="term" value="F:ubiquitin-protein transferase activity"/>
    <property type="evidence" value="ECO:0007669"/>
    <property type="project" value="InterPro"/>
</dbReference>
<dbReference type="InterPro" id="IPR036770">
    <property type="entry name" value="Ankyrin_rpt-contain_sf"/>
</dbReference>
<dbReference type="SUPFAM" id="SSF56204">
    <property type="entry name" value="Hect, E3 ligase catalytic domain"/>
    <property type="match status" value="1"/>
</dbReference>
<feature type="repeat" description="ANK" evidence="3">
    <location>
        <begin position="120"/>
        <end position="152"/>
    </location>
</feature>
<dbReference type="SUPFAM" id="SSF48403">
    <property type="entry name" value="Ankyrin repeat"/>
    <property type="match status" value="1"/>
</dbReference>
<dbReference type="Pfam" id="PF00023">
    <property type="entry name" value="Ank"/>
    <property type="match status" value="1"/>
</dbReference>
<organism evidence="5 6">
    <name type="scientific">Prymnesium parvum</name>
    <name type="common">Toxic golden alga</name>
    <dbReference type="NCBI Taxonomy" id="97485"/>
    <lineage>
        <taxon>Eukaryota</taxon>
        <taxon>Haptista</taxon>
        <taxon>Haptophyta</taxon>
        <taxon>Prymnesiophyceae</taxon>
        <taxon>Prymnesiales</taxon>
        <taxon>Prymnesiaceae</taxon>
        <taxon>Prymnesium</taxon>
    </lineage>
</organism>
<dbReference type="Gene3D" id="1.10.510.10">
    <property type="entry name" value="Transferase(Phosphotransferase) domain 1"/>
    <property type="match status" value="1"/>
</dbReference>
<proteinExistence type="predicted"/>
<feature type="domain" description="Protein kinase" evidence="4">
    <location>
        <begin position="632"/>
        <end position="896"/>
    </location>
</feature>